<dbReference type="AlphaFoldDB" id="A0A930VJ31"/>
<keyword evidence="2" id="KW-0238">DNA-binding</keyword>
<evidence type="ECO:0000256" key="3">
    <source>
        <dbReference type="ARBA" id="ARBA00023163"/>
    </source>
</evidence>
<keyword evidence="6" id="KW-1185">Reference proteome</keyword>
<proteinExistence type="predicted"/>
<gene>
    <name evidence="5" type="ORF">ISU10_01965</name>
</gene>
<dbReference type="GO" id="GO:0003700">
    <property type="term" value="F:DNA-binding transcription factor activity"/>
    <property type="evidence" value="ECO:0007669"/>
    <property type="project" value="InterPro"/>
</dbReference>
<dbReference type="InterPro" id="IPR023187">
    <property type="entry name" value="Tscrpt_reg_MarR-type_CS"/>
</dbReference>
<dbReference type="EMBL" id="JADKPO010000001">
    <property type="protein sequence ID" value="MBF4766531.1"/>
    <property type="molecule type" value="Genomic_DNA"/>
</dbReference>
<evidence type="ECO:0000256" key="1">
    <source>
        <dbReference type="ARBA" id="ARBA00023015"/>
    </source>
</evidence>
<dbReference type="RefSeq" id="WP_194694645.1">
    <property type="nucleotide sequence ID" value="NZ_JADKPO010000001.1"/>
</dbReference>
<name>A0A930VJ31_9ACTN</name>
<evidence type="ECO:0000313" key="6">
    <source>
        <dbReference type="Proteomes" id="UP000660668"/>
    </source>
</evidence>
<comment type="caution">
    <text evidence="5">The sequence shown here is derived from an EMBL/GenBank/DDBJ whole genome shotgun (WGS) entry which is preliminary data.</text>
</comment>
<dbReference type="InterPro" id="IPR011991">
    <property type="entry name" value="ArsR-like_HTH"/>
</dbReference>
<keyword evidence="1" id="KW-0805">Transcription regulation</keyword>
<dbReference type="InterPro" id="IPR000835">
    <property type="entry name" value="HTH_MarR-typ"/>
</dbReference>
<dbReference type="SMART" id="SM00347">
    <property type="entry name" value="HTH_MARR"/>
    <property type="match status" value="1"/>
</dbReference>
<dbReference type="PROSITE" id="PS01117">
    <property type="entry name" value="HTH_MARR_1"/>
    <property type="match status" value="1"/>
</dbReference>
<accession>A0A930VJ31</accession>
<dbReference type="Gene3D" id="1.10.10.10">
    <property type="entry name" value="Winged helix-like DNA-binding domain superfamily/Winged helix DNA-binding domain"/>
    <property type="match status" value="1"/>
</dbReference>
<sequence length="164" mass="17500">MIEELPDLDLASALTLAGDAVSGVVLAALRGTGLRHGHGYVVQRLLVGPSTATEIAVELGITQQAVSKTLKELVGLGHVEAVPDPDDRRRHPVRLTPRGRRAVAKARAARRDLDARFRDALGDDGFERTLASLLIVLDSLALAGPVRRRAVPPPAYELPVVGCR</sequence>
<dbReference type="GO" id="GO:0003677">
    <property type="term" value="F:DNA binding"/>
    <property type="evidence" value="ECO:0007669"/>
    <property type="project" value="UniProtKB-KW"/>
</dbReference>
<dbReference type="PANTHER" id="PTHR33164">
    <property type="entry name" value="TRANSCRIPTIONAL REGULATOR, MARR FAMILY"/>
    <property type="match status" value="1"/>
</dbReference>
<dbReference type="InterPro" id="IPR036390">
    <property type="entry name" value="WH_DNA-bd_sf"/>
</dbReference>
<dbReference type="PANTHER" id="PTHR33164:SF57">
    <property type="entry name" value="MARR-FAMILY TRANSCRIPTIONAL REGULATOR"/>
    <property type="match status" value="1"/>
</dbReference>
<keyword evidence="3" id="KW-0804">Transcription</keyword>
<organism evidence="5 6">
    <name type="scientific">Nocardioides agariphilus</name>
    <dbReference type="NCBI Taxonomy" id="433664"/>
    <lineage>
        <taxon>Bacteria</taxon>
        <taxon>Bacillati</taxon>
        <taxon>Actinomycetota</taxon>
        <taxon>Actinomycetes</taxon>
        <taxon>Propionibacteriales</taxon>
        <taxon>Nocardioidaceae</taxon>
        <taxon>Nocardioides</taxon>
    </lineage>
</organism>
<dbReference type="SUPFAM" id="SSF46785">
    <property type="entry name" value="Winged helix' DNA-binding domain"/>
    <property type="match status" value="1"/>
</dbReference>
<dbReference type="InterPro" id="IPR039422">
    <property type="entry name" value="MarR/SlyA-like"/>
</dbReference>
<evidence type="ECO:0000256" key="2">
    <source>
        <dbReference type="ARBA" id="ARBA00023125"/>
    </source>
</evidence>
<reference evidence="5" key="1">
    <citation type="submission" date="2020-11" db="EMBL/GenBank/DDBJ databases">
        <title>Nocardioides cynanchi sp. nov., isolated from soil of rhizosphere of Cynanchum wilfordii.</title>
        <authorList>
            <person name="Lee J.-S."/>
            <person name="Suh M.K."/>
            <person name="Kim J.-S."/>
        </authorList>
    </citation>
    <scope>NUCLEOTIDE SEQUENCE</scope>
    <source>
        <strain evidence="5">KCTC 19276</strain>
    </source>
</reference>
<dbReference type="InterPro" id="IPR036388">
    <property type="entry name" value="WH-like_DNA-bd_sf"/>
</dbReference>
<protein>
    <submittedName>
        <fullName evidence="5">Winged helix-turn-helix transcriptional regulator</fullName>
    </submittedName>
</protein>
<feature type="domain" description="HTH marR-type" evidence="4">
    <location>
        <begin position="7"/>
        <end position="142"/>
    </location>
</feature>
<dbReference type="Pfam" id="PF12802">
    <property type="entry name" value="MarR_2"/>
    <property type="match status" value="1"/>
</dbReference>
<evidence type="ECO:0000259" key="4">
    <source>
        <dbReference type="PROSITE" id="PS50995"/>
    </source>
</evidence>
<dbReference type="PROSITE" id="PS50995">
    <property type="entry name" value="HTH_MARR_2"/>
    <property type="match status" value="1"/>
</dbReference>
<evidence type="ECO:0000313" key="5">
    <source>
        <dbReference type="EMBL" id="MBF4766531.1"/>
    </source>
</evidence>
<dbReference type="Proteomes" id="UP000660668">
    <property type="component" value="Unassembled WGS sequence"/>
</dbReference>
<dbReference type="GO" id="GO:0006950">
    <property type="term" value="P:response to stress"/>
    <property type="evidence" value="ECO:0007669"/>
    <property type="project" value="TreeGrafter"/>
</dbReference>
<dbReference type="CDD" id="cd00090">
    <property type="entry name" value="HTH_ARSR"/>
    <property type="match status" value="1"/>
</dbReference>